<dbReference type="KEGG" id="pcor:KS4_34430"/>
<dbReference type="InterPro" id="IPR033690">
    <property type="entry name" value="Adenylat_kinase_CS"/>
</dbReference>
<protein>
    <recommendedName>
        <fullName evidence="5 7">Adenylate kinase</fullName>
        <shortName evidence="5">AK</shortName>
        <ecNumber evidence="5 7">2.7.4.3</ecNumber>
    </recommendedName>
    <alternativeName>
        <fullName evidence="5">ATP-AMP transphosphorylase</fullName>
    </alternativeName>
    <alternativeName>
        <fullName evidence="5">ATP:AMP phosphotransferase</fullName>
    </alternativeName>
    <alternativeName>
        <fullName evidence="5">Adenylate monophosphate kinase</fullName>
    </alternativeName>
</protein>
<dbReference type="InterPro" id="IPR000850">
    <property type="entry name" value="Adenylat/UMP-CMP_kin"/>
</dbReference>
<organism evidence="8 9">
    <name type="scientific">Poriferisphaera corsica</name>
    <dbReference type="NCBI Taxonomy" id="2528020"/>
    <lineage>
        <taxon>Bacteria</taxon>
        <taxon>Pseudomonadati</taxon>
        <taxon>Planctomycetota</taxon>
        <taxon>Phycisphaerae</taxon>
        <taxon>Phycisphaerales</taxon>
        <taxon>Phycisphaeraceae</taxon>
        <taxon>Poriferisphaera</taxon>
    </lineage>
</organism>
<evidence type="ECO:0000313" key="8">
    <source>
        <dbReference type="EMBL" id="QDU35362.1"/>
    </source>
</evidence>
<proteinExistence type="inferred from homology"/>
<dbReference type="InterPro" id="IPR027417">
    <property type="entry name" value="P-loop_NTPase"/>
</dbReference>
<feature type="binding site" evidence="5">
    <location>
        <position position="40"/>
    </location>
    <ligand>
        <name>AMP</name>
        <dbReference type="ChEBI" id="CHEBI:456215"/>
    </ligand>
</feature>
<comment type="domain">
    <text evidence="5">Consists of three domains, a large central CORE domain and two small peripheral domains, NMPbind and LID, which undergo movements during catalysis. The LID domain closes over the site of phosphoryl transfer upon ATP binding. Assembling and dissambling the active center during each catalytic cycle provides an effective means to prevent ATP hydrolysis.</text>
</comment>
<evidence type="ECO:0000256" key="6">
    <source>
        <dbReference type="RuleBase" id="RU003330"/>
    </source>
</evidence>
<dbReference type="Pfam" id="PF00406">
    <property type="entry name" value="ADK"/>
    <property type="match status" value="1"/>
</dbReference>
<dbReference type="EMBL" id="CP036425">
    <property type="protein sequence ID" value="QDU35362.1"/>
    <property type="molecule type" value="Genomic_DNA"/>
</dbReference>
<keyword evidence="5 7" id="KW-0067">ATP-binding</keyword>
<dbReference type="SUPFAM" id="SSF52540">
    <property type="entry name" value="P-loop containing nucleoside triphosphate hydrolases"/>
    <property type="match status" value="1"/>
</dbReference>
<feature type="binding site" evidence="5">
    <location>
        <begin position="14"/>
        <end position="19"/>
    </location>
    <ligand>
        <name>ATP</name>
        <dbReference type="ChEBI" id="CHEBI:30616"/>
    </ligand>
</feature>
<gene>
    <name evidence="8" type="primary">adk_2</name>
    <name evidence="5" type="synonym">adk</name>
    <name evidence="8" type="ORF">KS4_34430</name>
</gene>
<evidence type="ECO:0000313" key="9">
    <source>
        <dbReference type="Proteomes" id="UP000317369"/>
    </source>
</evidence>
<feature type="binding site" evidence="5">
    <location>
        <begin position="60"/>
        <end position="62"/>
    </location>
    <ligand>
        <name>AMP</name>
        <dbReference type="ChEBI" id="CHEBI:456215"/>
    </ligand>
</feature>
<dbReference type="PRINTS" id="PR00094">
    <property type="entry name" value="ADENYLTKNASE"/>
</dbReference>
<comment type="function">
    <text evidence="5">Catalyzes the reversible transfer of the terminal phosphate group between ATP and AMP. Plays an important role in cellular energy homeostasis and in adenine nucleotide metabolism.</text>
</comment>
<sequence>MNRYKTVLLFGAPGSGKGTQGAVLGRIPGYYHMSCGDVFRNLDIHSDLGKVFYEYSSRGELVPDDVTVKMWAKNISARHTLGEFKPHFDLLILDGIPRTIEQAELMREHIDVLKVVHLVCRDQEAMIERLRRRALKQNRFDDADEKVIRQRWEVYEQETKPVLDFYSDSVISEVDAIGSPARVLDEVLKQVVPIQDAKFAEFDGA</sequence>
<dbReference type="Gene3D" id="3.40.50.300">
    <property type="entry name" value="P-loop containing nucleotide triphosphate hydrolases"/>
    <property type="match status" value="1"/>
</dbReference>
<dbReference type="Proteomes" id="UP000317369">
    <property type="component" value="Chromosome"/>
</dbReference>
<comment type="catalytic activity">
    <reaction evidence="5 7">
        <text>AMP + ATP = 2 ADP</text>
        <dbReference type="Rhea" id="RHEA:12973"/>
        <dbReference type="ChEBI" id="CHEBI:30616"/>
        <dbReference type="ChEBI" id="CHEBI:456215"/>
        <dbReference type="ChEBI" id="CHEBI:456216"/>
        <dbReference type="EC" id="2.7.4.3"/>
    </reaction>
</comment>
<dbReference type="PROSITE" id="PS00113">
    <property type="entry name" value="ADENYLATE_KINASE"/>
    <property type="match status" value="1"/>
</dbReference>
<comment type="caution">
    <text evidence="5">Lacks conserved residue(s) required for the propagation of feature annotation.</text>
</comment>
<dbReference type="GO" id="GO:0004017">
    <property type="term" value="F:AMP kinase activity"/>
    <property type="evidence" value="ECO:0007669"/>
    <property type="project" value="UniProtKB-UniRule"/>
</dbReference>
<reference evidence="8 9" key="1">
    <citation type="submission" date="2019-02" db="EMBL/GenBank/DDBJ databases">
        <title>Deep-cultivation of Planctomycetes and their phenomic and genomic characterization uncovers novel biology.</title>
        <authorList>
            <person name="Wiegand S."/>
            <person name="Jogler M."/>
            <person name="Boedeker C."/>
            <person name="Pinto D."/>
            <person name="Vollmers J."/>
            <person name="Rivas-Marin E."/>
            <person name="Kohn T."/>
            <person name="Peeters S.H."/>
            <person name="Heuer A."/>
            <person name="Rast P."/>
            <person name="Oberbeckmann S."/>
            <person name="Bunk B."/>
            <person name="Jeske O."/>
            <person name="Meyerdierks A."/>
            <person name="Storesund J.E."/>
            <person name="Kallscheuer N."/>
            <person name="Luecker S."/>
            <person name="Lage O.M."/>
            <person name="Pohl T."/>
            <person name="Merkel B.J."/>
            <person name="Hornburger P."/>
            <person name="Mueller R.-W."/>
            <person name="Bruemmer F."/>
            <person name="Labrenz M."/>
            <person name="Spormann A.M."/>
            <person name="Op den Camp H."/>
            <person name="Overmann J."/>
            <person name="Amann R."/>
            <person name="Jetten M.S.M."/>
            <person name="Mascher T."/>
            <person name="Medema M.H."/>
            <person name="Devos D.P."/>
            <person name="Kaster A.-K."/>
            <person name="Ovreas L."/>
            <person name="Rohde M."/>
            <person name="Galperin M.Y."/>
            <person name="Jogler C."/>
        </authorList>
    </citation>
    <scope>NUCLEOTIDE SEQUENCE [LARGE SCALE GENOMIC DNA]</scope>
    <source>
        <strain evidence="8 9">KS4</strain>
    </source>
</reference>
<comment type="pathway">
    <text evidence="5">Purine metabolism; AMP biosynthesis via salvage pathway; AMP from ADP: step 1/1.</text>
</comment>
<keyword evidence="1 5" id="KW-0808">Transferase</keyword>
<dbReference type="GO" id="GO:0005524">
    <property type="term" value="F:ATP binding"/>
    <property type="evidence" value="ECO:0007669"/>
    <property type="project" value="UniProtKB-UniRule"/>
</dbReference>
<dbReference type="RefSeq" id="WP_145080586.1">
    <property type="nucleotide sequence ID" value="NZ_CP036425.1"/>
</dbReference>
<comment type="subunit">
    <text evidence="5 7">Monomer.</text>
</comment>
<keyword evidence="4 5" id="KW-0418">Kinase</keyword>
<name>A0A517YYQ1_9BACT</name>
<evidence type="ECO:0000256" key="3">
    <source>
        <dbReference type="ARBA" id="ARBA00022741"/>
    </source>
</evidence>
<evidence type="ECO:0000256" key="7">
    <source>
        <dbReference type="RuleBase" id="RU003331"/>
    </source>
</evidence>
<keyword evidence="2 5" id="KW-0545">Nucleotide biosynthesis</keyword>
<dbReference type="HAMAP" id="MF_00235">
    <property type="entry name" value="Adenylate_kinase_Adk"/>
    <property type="match status" value="1"/>
</dbReference>
<evidence type="ECO:0000256" key="5">
    <source>
        <dbReference type="HAMAP-Rule" id="MF_00235"/>
    </source>
</evidence>
<evidence type="ECO:0000256" key="4">
    <source>
        <dbReference type="ARBA" id="ARBA00022777"/>
    </source>
</evidence>
<feature type="binding site" evidence="5">
    <location>
        <position position="102"/>
    </location>
    <ligand>
        <name>AMP</name>
        <dbReference type="ChEBI" id="CHEBI:456215"/>
    </ligand>
</feature>
<comment type="similarity">
    <text evidence="5 6">Belongs to the adenylate kinase family.</text>
</comment>
<feature type="binding site" evidence="5">
    <location>
        <position position="151"/>
    </location>
    <ligand>
        <name>AMP</name>
        <dbReference type="ChEBI" id="CHEBI:456215"/>
    </ligand>
</feature>
<evidence type="ECO:0000256" key="2">
    <source>
        <dbReference type="ARBA" id="ARBA00022727"/>
    </source>
</evidence>
<feature type="binding site" evidence="5">
    <location>
        <position position="178"/>
    </location>
    <ligand>
        <name>ATP</name>
        <dbReference type="ChEBI" id="CHEBI:30616"/>
    </ligand>
</feature>
<dbReference type="CDD" id="cd01428">
    <property type="entry name" value="ADK"/>
    <property type="match status" value="1"/>
</dbReference>
<dbReference type="OrthoDB" id="9805030at2"/>
<keyword evidence="5" id="KW-0963">Cytoplasm</keyword>
<dbReference type="GO" id="GO:0005737">
    <property type="term" value="C:cytoplasm"/>
    <property type="evidence" value="ECO:0007669"/>
    <property type="project" value="UniProtKB-SubCell"/>
</dbReference>
<accession>A0A517YYQ1</accession>
<evidence type="ECO:0000256" key="1">
    <source>
        <dbReference type="ARBA" id="ARBA00022679"/>
    </source>
</evidence>
<dbReference type="AlphaFoldDB" id="A0A517YYQ1"/>
<dbReference type="UniPathway" id="UPA00588">
    <property type="reaction ID" value="UER00649"/>
</dbReference>
<dbReference type="PANTHER" id="PTHR23359">
    <property type="entry name" value="NUCLEOTIDE KINASE"/>
    <property type="match status" value="1"/>
</dbReference>
<keyword evidence="3 5" id="KW-0547">Nucleotide-binding</keyword>
<comment type="subcellular location">
    <subcellularLocation>
        <location evidence="5 7">Cytoplasm</location>
    </subcellularLocation>
</comment>
<keyword evidence="9" id="KW-1185">Reference proteome</keyword>
<feature type="binding site" evidence="5">
    <location>
        <position position="139"/>
    </location>
    <ligand>
        <name>AMP</name>
        <dbReference type="ChEBI" id="CHEBI:456215"/>
    </ligand>
</feature>
<feature type="binding site" evidence="5">
    <location>
        <position position="133"/>
    </location>
    <ligand>
        <name>ATP</name>
        <dbReference type="ChEBI" id="CHEBI:30616"/>
    </ligand>
</feature>
<dbReference type="EC" id="2.7.4.3" evidence="5 7"/>
<dbReference type="GO" id="GO:0044209">
    <property type="term" value="P:AMP salvage"/>
    <property type="evidence" value="ECO:0007669"/>
    <property type="project" value="UniProtKB-UniRule"/>
</dbReference>